<dbReference type="CDD" id="cd13578">
    <property type="entry name" value="PBP2_Bug27"/>
    <property type="match status" value="1"/>
</dbReference>
<evidence type="ECO:0000313" key="3">
    <source>
        <dbReference type="EMBL" id="PWC30607.1"/>
    </source>
</evidence>
<name>A0A2U1V9L3_9PROT</name>
<dbReference type="RefSeq" id="WP_109515179.1">
    <property type="nucleotide sequence ID" value="NZ_PDOA01000001.1"/>
</dbReference>
<evidence type="ECO:0000256" key="1">
    <source>
        <dbReference type="ARBA" id="ARBA00006987"/>
    </source>
</evidence>
<dbReference type="Pfam" id="PF03401">
    <property type="entry name" value="TctC"/>
    <property type="match status" value="1"/>
</dbReference>
<keyword evidence="4" id="KW-1185">Reference proteome</keyword>
<dbReference type="InterPro" id="IPR006311">
    <property type="entry name" value="TAT_signal"/>
</dbReference>
<dbReference type="PANTHER" id="PTHR42928">
    <property type="entry name" value="TRICARBOXYLATE-BINDING PROTEIN"/>
    <property type="match status" value="1"/>
</dbReference>
<evidence type="ECO:0000313" key="4">
    <source>
        <dbReference type="Proteomes" id="UP000245048"/>
    </source>
</evidence>
<protein>
    <submittedName>
        <fullName evidence="3">N-acyl-D-aspartate deacylase</fullName>
    </submittedName>
</protein>
<dbReference type="SUPFAM" id="SSF53850">
    <property type="entry name" value="Periplasmic binding protein-like II"/>
    <property type="match status" value="1"/>
</dbReference>
<dbReference type="Proteomes" id="UP000245048">
    <property type="component" value="Unassembled WGS sequence"/>
</dbReference>
<organism evidence="3 4">
    <name type="scientific">Teichococcus aestuarii</name>
    <dbReference type="NCBI Taxonomy" id="568898"/>
    <lineage>
        <taxon>Bacteria</taxon>
        <taxon>Pseudomonadati</taxon>
        <taxon>Pseudomonadota</taxon>
        <taxon>Alphaproteobacteria</taxon>
        <taxon>Acetobacterales</taxon>
        <taxon>Roseomonadaceae</taxon>
        <taxon>Roseomonas</taxon>
    </lineage>
</organism>
<reference evidence="4" key="1">
    <citation type="submission" date="2017-10" db="EMBL/GenBank/DDBJ databases">
        <authorList>
            <person name="Toshchakov S.V."/>
            <person name="Goeva M.A."/>
        </authorList>
    </citation>
    <scope>NUCLEOTIDE SEQUENCE [LARGE SCALE GENOMIC DNA]</scope>
    <source>
        <strain evidence="4">JR1/69-1-13</strain>
    </source>
</reference>
<keyword evidence="2" id="KW-0732">Signal</keyword>
<feature type="signal peptide" evidence="2">
    <location>
        <begin position="1"/>
        <end position="27"/>
    </location>
</feature>
<gene>
    <name evidence="3" type="ORF">CR165_01510</name>
</gene>
<accession>A0A2U1V9L3</accession>
<dbReference type="InterPro" id="IPR005064">
    <property type="entry name" value="BUG"/>
</dbReference>
<dbReference type="OrthoDB" id="8264321at2"/>
<proteinExistence type="inferred from homology"/>
<feature type="chain" id="PRO_5015687230" evidence="2">
    <location>
        <begin position="28"/>
        <end position="329"/>
    </location>
</feature>
<dbReference type="AlphaFoldDB" id="A0A2U1V9L3"/>
<comment type="caution">
    <text evidence="3">The sequence shown here is derived from an EMBL/GenBank/DDBJ whole genome shotgun (WGS) entry which is preliminary data.</text>
</comment>
<sequence>MHLNRRNLMGLGAALAAPALVPGLARAQGNWPNQPIRLVVPFSAGGPTDIPARLIADELSKLLPQRVIVENRTGAGTVVGADAVAKAPKDGHTFLYTTIAQAAIRAIYPTLPFDPVKDFTPVALAGTIPMLMMVNKDVPVNSLQELIALLKKDPGKYDYASTGNGAALHLASELFLKQAGGLKVNHVPYRGSAAAMPDLLNGTVTMMLDVANSALPFVQRGEVKGLAISSAQRIPQLPDMPTFQEAGVPGYEAYTWHMVLAPAGTPEPVVTRMNALINQVMAMDTVKARLADLTMQTRSDTTPETTRKWLTDEIAKWEPIIKEAGIKAD</sequence>
<dbReference type="Gene3D" id="3.40.190.150">
    <property type="entry name" value="Bordetella uptake gene, domain 1"/>
    <property type="match status" value="1"/>
</dbReference>
<dbReference type="InterPro" id="IPR042100">
    <property type="entry name" value="Bug_dom1"/>
</dbReference>
<evidence type="ECO:0000256" key="2">
    <source>
        <dbReference type="SAM" id="SignalP"/>
    </source>
</evidence>
<dbReference type="EMBL" id="PDOA01000001">
    <property type="protein sequence ID" value="PWC30607.1"/>
    <property type="molecule type" value="Genomic_DNA"/>
</dbReference>
<dbReference type="Gene3D" id="3.40.190.10">
    <property type="entry name" value="Periplasmic binding protein-like II"/>
    <property type="match status" value="1"/>
</dbReference>
<comment type="similarity">
    <text evidence="1">Belongs to the UPF0065 (bug) family.</text>
</comment>
<dbReference type="PROSITE" id="PS51318">
    <property type="entry name" value="TAT"/>
    <property type="match status" value="1"/>
</dbReference>
<dbReference type="PIRSF" id="PIRSF017082">
    <property type="entry name" value="YflP"/>
    <property type="match status" value="1"/>
</dbReference>
<dbReference type="PANTHER" id="PTHR42928:SF5">
    <property type="entry name" value="BLR1237 PROTEIN"/>
    <property type="match status" value="1"/>
</dbReference>